<feature type="coiled-coil region" evidence="1">
    <location>
        <begin position="43"/>
        <end position="77"/>
    </location>
</feature>
<accession>A0A0H5R9Y3</accession>
<dbReference type="AlphaFoldDB" id="A0A0H5R9Y3"/>
<name>A0A0H5R9Y3_9EUKA</name>
<feature type="non-terminal residue" evidence="3">
    <location>
        <position position="155"/>
    </location>
</feature>
<evidence type="ECO:0000313" key="3">
    <source>
        <dbReference type="EMBL" id="CRZ05229.1"/>
    </source>
</evidence>
<organism evidence="3">
    <name type="scientific">Spongospora subterranea</name>
    <dbReference type="NCBI Taxonomy" id="70186"/>
    <lineage>
        <taxon>Eukaryota</taxon>
        <taxon>Sar</taxon>
        <taxon>Rhizaria</taxon>
        <taxon>Endomyxa</taxon>
        <taxon>Phytomyxea</taxon>
        <taxon>Plasmodiophorida</taxon>
        <taxon>Plasmodiophoridae</taxon>
        <taxon>Spongospora</taxon>
    </lineage>
</organism>
<evidence type="ECO:0000256" key="1">
    <source>
        <dbReference type="SAM" id="Coils"/>
    </source>
</evidence>
<keyword evidence="1" id="KW-0175">Coiled coil</keyword>
<protein>
    <submittedName>
        <fullName evidence="3">Uncharacterized protein</fullName>
    </submittedName>
</protein>
<keyword evidence="2" id="KW-0472">Membrane</keyword>
<evidence type="ECO:0000256" key="2">
    <source>
        <dbReference type="SAM" id="Phobius"/>
    </source>
</evidence>
<dbReference type="EMBL" id="HACM01004787">
    <property type="protein sequence ID" value="CRZ05229.1"/>
    <property type="molecule type" value="Transcribed_RNA"/>
</dbReference>
<reference evidence="3" key="1">
    <citation type="submission" date="2015-04" db="EMBL/GenBank/DDBJ databases">
        <title>The genome sequence of the plant pathogenic Rhizarian Plasmodiophora brassicae reveals insights in its biotrophic life cycle and the origin of chitin synthesis.</title>
        <authorList>
            <person name="Schwelm A."/>
            <person name="Fogelqvist J."/>
            <person name="Knaust A."/>
            <person name="Julke S."/>
            <person name="Lilja T."/>
            <person name="Dhandapani V."/>
            <person name="Bonilla-Rosso G."/>
            <person name="Karlsson M."/>
            <person name="Shevchenko A."/>
            <person name="Choi S.R."/>
            <person name="Kim H.G."/>
            <person name="Park J.Y."/>
            <person name="Lim Y.P."/>
            <person name="Ludwig-Muller J."/>
            <person name="Dixelius C."/>
        </authorList>
    </citation>
    <scope>NUCLEOTIDE SEQUENCE</scope>
    <source>
        <tissue evidence="3">Potato root galls</tissue>
    </source>
</reference>
<keyword evidence="2" id="KW-1133">Transmembrane helix</keyword>
<proteinExistence type="predicted"/>
<feature type="transmembrane region" description="Helical" evidence="2">
    <location>
        <begin position="12"/>
        <end position="31"/>
    </location>
</feature>
<keyword evidence="2" id="KW-0812">Transmembrane</keyword>
<sequence length="155" mass="17553">VSVRRGSWSGSIVSPASVFLVLVLGSFSFFYSATMDVDAPPSYEQLMEAYQQQRQSNLNLQKELAAAAQVLRNVQDNQRPAHQDDRKGEIEMLRQEARQLSKLRAMNSNVGPKLATPEKFHGNRASFRAFFNQVNLLVKLPSNRHWSDTDRVGFL</sequence>
<feature type="non-terminal residue" evidence="3">
    <location>
        <position position="1"/>
    </location>
</feature>